<evidence type="ECO:0000313" key="1">
    <source>
        <dbReference type="EMBL" id="KKN33648.1"/>
    </source>
</evidence>
<protein>
    <submittedName>
        <fullName evidence="1">Uncharacterized protein</fullName>
    </submittedName>
</protein>
<accession>A0A0F9SWJ6</accession>
<name>A0A0F9SWJ6_9ZZZZ</name>
<comment type="caution">
    <text evidence="1">The sequence shown here is derived from an EMBL/GenBank/DDBJ whole genome shotgun (WGS) entry which is preliminary data.</text>
</comment>
<organism evidence="1">
    <name type="scientific">marine sediment metagenome</name>
    <dbReference type="NCBI Taxonomy" id="412755"/>
    <lineage>
        <taxon>unclassified sequences</taxon>
        <taxon>metagenomes</taxon>
        <taxon>ecological metagenomes</taxon>
    </lineage>
</organism>
<dbReference type="AlphaFoldDB" id="A0A0F9SWJ6"/>
<dbReference type="EMBL" id="LAZR01002161">
    <property type="protein sequence ID" value="KKN33648.1"/>
    <property type="molecule type" value="Genomic_DNA"/>
</dbReference>
<feature type="non-terminal residue" evidence="1">
    <location>
        <position position="21"/>
    </location>
</feature>
<reference evidence="1" key="1">
    <citation type="journal article" date="2015" name="Nature">
        <title>Complex archaea that bridge the gap between prokaryotes and eukaryotes.</title>
        <authorList>
            <person name="Spang A."/>
            <person name="Saw J.H."/>
            <person name="Jorgensen S.L."/>
            <person name="Zaremba-Niedzwiedzka K."/>
            <person name="Martijn J."/>
            <person name="Lind A.E."/>
            <person name="van Eijk R."/>
            <person name="Schleper C."/>
            <person name="Guy L."/>
            <person name="Ettema T.J."/>
        </authorList>
    </citation>
    <scope>NUCLEOTIDE SEQUENCE</scope>
</reference>
<proteinExistence type="predicted"/>
<sequence length="21" mass="2387">MLIPSYPAIRQEFNIPEALIA</sequence>
<gene>
    <name evidence="1" type="ORF">LCGC14_0801410</name>
</gene>